<reference evidence="2" key="1">
    <citation type="journal article" date="2023" name="Front. Plant Sci.">
        <title>Chromosomal-level genome assembly of Melastoma candidum provides insights into trichome evolution.</title>
        <authorList>
            <person name="Zhong Y."/>
            <person name="Wu W."/>
            <person name="Sun C."/>
            <person name="Zou P."/>
            <person name="Liu Y."/>
            <person name="Dai S."/>
            <person name="Zhou R."/>
        </authorList>
    </citation>
    <scope>NUCLEOTIDE SEQUENCE [LARGE SCALE GENOMIC DNA]</scope>
</reference>
<evidence type="ECO:0000313" key="2">
    <source>
        <dbReference type="Proteomes" id="UP001057402"/>
    </source>
</evidence>
<accession>A0ACB9M5K6</accession>
<dbReference type="Proteomes" id="UP001057402">
    <property type="component" value="Chromosome 10"/>
</dbReference>
<name>A0ACB9M5K6_9MYRT</name>
<keyword evidence="2" id="KW-1185">Reference proteome</keyword>
<sequence length="244" mass="24898">MSSLRDGDATASRTAPSGRRPKGRPPGSKNKPKPPIVVTRETPNTLRSHVLEVATGSDIVHEVNDYARRRCRGVCILSGKGVVANVTIRQPHNATAAASGSGGGGSVVTLHGRFEILSLTGTALPPPAPPGANGLSIFLAGSQGQVVGGNVAGPLVASGPVVLMASSFANTMYDRLPLEGDIQEGDEEMPTVTASQSSGVSVRGERTGSGSVLFHNWVGQGSYAFSGRNAFGWAGDASSAGPPF</sequence>
<organism evidence="1 2">
    <name type="scientific">Melastoma candidum</name>
    <dbReference type="NCBI Taxonomy" id="119954"/>
    <lineage>
        <taxon>Eukaryota</taxon>
        <taxon>Viridiplantae</taxon>
        <taxon>Streptophyta</taxon>
        <taxon>Embryophyta</taxon>
        <taxon>Tracheophyta</taxon>
        <taxon>Spermatophyta</taxon>
        <taxon>Magnoliopsida</taxon>
        <taxon>eudicotyledons</taxon>
        <taxon>Gunneridae</taxon>
        <taxon>Pentapetalae</taxon>
        <taxon>rosids</taxon>
        <taxon>malvids</taxon>
        <taxon>Myrtales</taxon>
        <taxon>Melastomataceae</taxon>
        <taxon>Melastomatoideae</taxon>
        <taxon>Melastomateae</taxon>
        <taxon>Melastoma</taxon>
    </lineage>
</organism>
<dbReference type="EMBL" id="CM042889">
    <property type="protein sequence ID" value="KAI4318594.1"/>
    <property type="molecule type" value="Genomic_DNA"/>
</dbReference>
<protein>
    <submittedName>
        <fullName evidence="1">Uncharacterized protein</fullName>
    </submittedName>
</protein>
<proteinExistence type="predicted"/>
<gene>
    <name evidence="1" type="ORF">MLD38_032275</name>
</gene>
<evidence type="ECO:0000313" key="1">
    <source>
        <dbReference type="EMBL" id="KAI4318594.1"/>
    </source>
</evidence>
<comment type="caution">
    <text evidence="1">The sequence shown here is derived from an EMBL/GenBank/DDBJ whole genome shotgun (WGS) entry which is preliminary data.</text>
</comment>